<dbReference type="FunFam" id="3.30.505.10:FF:000011">
    <property type="entry name" value="1-phosphatidylinositol 4,5-bisphosphate phosphodiesterase gamma"/>
    <property type="match status" value="1"/>
</dbReference>
<dbReference type="InterPro" id="IPR035892">
    <property type="entry name" value="C2_domain_sf"/>
</dbReference>
<evidence type="ECO:0000256" key="12">
    <source>
        <dbReference type="ARBA" id="ARBA00022990"/>
    </source>
</evidence>
<dbReference type="GO" id="GO:0030027">
    <property type="term" value="C:lamellipodium"/>
    <property type="evidence" value="ECO:0007669"/>
    <property type="project" value="UniProtKB-SubCell"/>
</dbReference>
<dbReference type="PROSITE" id="PS50003">
    <property type="entry name" value="PH_DOMAIN"/>
    <property type="match status" value="1"/>
</dbReference>
<evidence type="ECO:0000256" key="1">
    <source>
        <dbReference type="ARBA" id="ARBA00001913"/>
    </source>
</evidence>
<dbReference type="PROSITE" id="PS50008">
    <property type="entry name" value="PIPLC_Y_DOMAIN"/>
    <property type="match status" value="1"/>
</dbReference>
<dbReference type="InterPro" id="IPR036028">
    <property type="entry name" value="SH3-like_dom_sf"/>
</dbReference>
<dbReference type="PROSITE" id="PS50002">
    <property type="entry name" value="SH3"/>
    <property type="match status" value="1"/>
</dbReference>
<dbReference type="GO" id="GO:0010634">
    <property type="term" value="P:positive regulation of epithelial cell migration"/>
    <property type="evidence" value="ECO:0007669"/>
    <property type="project" value="Ensembl"/>
</dbReference>
<dbReference type="SMART" id="SM00148">
    <property type="entry name" value="PLCXc"/>
    <property type="match status" value="1"/>
</dbReference>
<dbReference type="GO" id="GO:0008180">
    <property type="term" value="C:COP9 signalosome"/>
    <property type="evidence" value="ECO:0007669"/>
    <property type="project" value="Ensembl"/>
</dbReference>
<dbReference type="GO" id="GO:0005509">
    <property type="term" value="F:calcium ion binding"/>
    <property type="evidence" value="ECO:0007669"/>
    <property type="project" value="InterPro"/>
</dbReference>
<comment type="catalytic activity">
    <reaction evidence="18">
        <text>a 1,2-diacyl-sn-glycero-3-phospho-(1D-myo-inositol) + H2O = 1D-myo-inositol 1-phosphate + a 1,2-diacyl-sn-glycerol + H(+)</text>
        <dbReference type="Rhea" id="RHEA:43484"/>
        <dbReference type="ChEBI" id="CHEBI:15377"/>
        <dbReference type="ChEBI" id="CHEBI:15378"/>
        <dbReference type="ChEBI" id="CHEBI:17815"/>
        <dbReference type="ChEBI" id="CHEBI:57880"/>
        <dbReference type="ChEBI" id="CHEBI:58433"/>
    </reaction>
    <physiologicalReaction direction="left-to-right" evidence="18">
        <dbReference type="Rhea" id="RHEA:43485"/>
    </physiologicalReaction>
</comment>
<evidence type="ECO:0000256" key="2">
    <source>
        <dbReference type="ARBA" id="ARBA00004466"/>
    </source>
</evidence>
<dbReference type="GO" id="GO:0004435">
    <property type="term" value="F:phosphatidylinositol-4,5-bisphosphate phospholipase C activity"/>
    <property type="evidence" value="ECO:0007669"/>
    <property type="project" value="UniProtKB-UniRule"/>
</dbReference>
<dbReference type="FunFam" id="2.30.30.40:FF:000051">
    <property type="entry name" value="1-phosphatidylinositol 4,5-bisphosphate phosphodiesterase gamma"/>
    <property type="match status" value="1"/>
</dbReference>
<evidence type="ECO:0000256" key="20">
    <source>
        <dbReference type="PIRNR" id="PIRNR000952"/>
    </source>
</evidence>
<dbReference type="SUPFAM" id="SSF47473">
    <property type="entry name" value="EF-hand"/>
    <property type="match status" value="1"/>
</dbReference>
<dbReference type="Bgee" id="ENSPPAG00000031824">
    <property type="expression patterns" value="Expressed in cerebellum and 6 other cell types or tissues"/>
</dbReference>
<keyword evidence="15 20" id="KW-0807">Transducer</keyword>
<dbReference type="GO" id="GO:0051281">
    <property type="term" value="P:positive regulation of release of sequestered calcium ion into cytosol"/>
    <property type="evidence" value="ECO:0007669"/>
    <property type="project" value="Ensembl"/>
</dbReference>
<feature type="modified residue" description="Phosphoserine" evidence="21">
    <location>
        <position position="1206"/>
    </location>
</feature>
<keyword evidence="7" id="KW-0677">Repeat</keyword>
<feature type="region of interest" description="Disordered" evidence="24">
    <location>
        <begin position="1229"/>
        <end position="1248"/>
    </location>
</feature>
<keyword evidence="9" id="KW-0106">Calcium</keyword>
<dbReference type="InterPro" id="IPR001192">
    <property type="entry name" value="PI-PLC_fam"/>
</dbReference>
<dbReference type="InterPro" id="IPR000008">
    <property type="entry name" value="C2_dom"/>
</dbReference>
<dbReference type="InterPro" id="IPR035024">
    <property type="entry name" value="PLC-gamma_N-SH2"/>
</dbReference>
<dbReference type="PANTHER" id="PTHR10336:SF173">
    <property type="entry name" value="1-PHOSPHATIDYLINOSITOL 4,5-BISPHOSPHATE PHOSPHODIESTERASE GAMMA-1"/>
    <property type="match status" value="1"/>
</dbReference>
<dbReference type="SMART" id="SM00233">
    <property type="entry name" value="PH"/>
    <property type="match status" value="3"/>
</dbReference>
<dbReference type="PANTHER" id="PTHR10336">
    <property type="entry name" value="PHOSPHOINOSITIDE-SPECIFIC PHOSPHOLIPASE C FAMILY PROTEIN"/>
    <property type="match status" value="1"/>
</dbReference>
<accession>A0A2R9AKC6</accession>
<dbReference type="GO" id="GO:0009395">
    <property type="term" value="P:phospholipid catabolic process"/>
    <property type="evidence" value="ECO:0007669"/>
    <property type="project" value="UniProtKB-UniRule"/>
</dbReference>
<evidence type="ECO:0000259" key="30">
    <source>
        <dbReference type="PROSITE" id="PS50222"/>
    </source>
</evidence>
<evidence type="ECO:0000259" key="29">
    <source>
        <dbReference type="PROSITE" id="PS50008"/>
    </source>
</evidence>
<dbReference type="GO" id="GO:0032587">
    <property type="term" value="C:ruffle membrane"/>
    <property type="evidence" value="ECO:0007669"/>
    <property type="project" value="Ensembl"/>
</dbReference>
<dbReference type="Gene3D" id="2.30.30.40">
    <property type="entry name" value="SH3 Domains"/>
    <property type="match status" value="1"/>
</dbReference>
<dbReference type="EMBL" id="AJFE02091127">
    <property type="status" value="NOT_ANNOTATED_CDS"/>
    <property type="molecule type" value="Genomic_DNA"/>
</dbReference>
<dbReference type="CDD" id="cd10341">
    <property type="entry name" value="SH2_N-SH2_PLC_gamma_like"/>
    <property type="match status" value="1"/>
</dbReference>
<dbReference type="SMART" id="SM00252">
    <property type="entry name" value="SH2"/>
    <property type="match status" value="2"/>
</dbReference>
<proteinExistence type="predicted"/>
<evidence type="ECO:0000256" key="16">
    <source>
        <dbReference type="ARBA" id="ARBA00023273"/>
    </source>
</evidence>
<dbReference type="PRINTS" id="PR00401">
    <property type="entry name" value="SH2DOMAIN"/>
</dbReference>
<dbReference type="Gene3D" id="2.30.29.30">
    <property type="entry name" value="Pleckstrin-homology domain (PH domain)/Phosphotyrosine-binding domain (PTB)"/>
    <property type="match status" value="1"/>
</dbReference>
<dbReference type="CDD" id="cd08592">
    <property type="entry name" value="PI-PLCc_gamma"/>
    <property type="match status" value="1"/>
</dbReference>
<dbReference type="GO" id="GO:0019901">
    <property type="term" value="F:protein kinase binding"/>
    <property type="evidence" value="ECO:0007669"/>
    <property type="project" value="Ensembl"/>
</dbReference>
<dbReference type="CDD" id="cd13362">
    <property type="entry name" value="PH_PLC_gamma"/>
    <property type="match status" value="1"/>
</dbReference>
<dbReference type="Proteomes" id="UP000240080">
    <property type="component" value="Chromosome 20"/>
</dbReference>
<dbReference type="Pfam" id="PF00169">
    <property type="entry name" value="PH"/>
    <property type="match status" value="1"/>
</dbReference>
<dbReference type="GO" id="GO:1905564">
    <property type="term" value="P:positive regulation of vascular endothelial cell proliferation"/>
    <property type="evidence" value="ECO:0007669"/>
    <property type="project" value="Ensembl"/>
</dbReference>
<organism evidence="31 32">
    <name type="scientific">Pan paniscus</name>
    <name type="common">Pygmy chimpanzee</name>
    <name type="synonym">Bonobo</name>
    <dbReference type="NCBI Taxonomy" id="9597"/>
    <lineage>
        <taxon>Eukaryota</taxon>
        <taxon>Metazoa</taxon>
        <taxon>Chordata</taxon>
        <taxon>Craniata</taxon>
        <taxon>Vertebrata</taxon>
        <taxon>Euteleostomi</taxon>
        <taxon>Mammalia</taxon>
        <taxon>Eutheria</taxon>
        <taxon>Euarchontoglires</taxon>
        <taxon>Primates</taxon>
        <taxon>Haplorrhini</taxon>
        <taxon>Catarrhini</taxon>
        <taxon>Hominidae</taxon>
        <taxon>Pan</taxon>
    </lineage>
</organism>
<dbReference type="GO" id="GO:0007173">
    <property type="term" value="P:epidermal growth factor receptor signaling pathway"/>
    <property type="evidence" value="ECO:0007669"/>
    <property type="project" value="Ensembl"/>
</dbReference>
<feature type="domain" description="C2" evidence="28">
    <location>
        <begin position="1028"/>
        <end position="1151"/>
    </location>
</feature>
<evidence type="ECO:0000256" key="9">
    <source>
        <dbReference type="ARBA" id="ARBA00022837"/>
    </source>
</evidence>
<evidence type="ECO:0000256" key="10">
    <source>
        <dbReference type="ARBA" id="ARBA00022843"/>
    </source>
</evidence>
<feature type="domain" description="EF-hand" evidence="30">
    <location>
        <begin position="142"/>
        <end position="177"/>
    </location>
</feature>
<dbReference type="PROSITE" id="PS00018">
    <property type="entry name" value="EF_HAND_1"/>
    <property type="match status" value="1"/>
</dbReference>
<dbReference type="PROSITE" id="PS50004">
    <property type="entry name" value="C2"/>
    <property type="match status" value="1"/>
</dbReference>
<keyword evidence="6" id="KW-0479">Metal-binding</keyword>
<reference evidence="31 32" key="1">
    <citation type="journal article" date="2012" name="Nature">
        <title>The bonobo genome compared with the chimpanzee and human genomes.</title>
        <authorList>
            <person name="Prufer K."/>
            <person name="Munch K."/>
            <person name="Hellmann I."/>
            <person name="Akagi K."/>
            <person name="Miller J.R."/>
            <person name="Walenz B."/>
            <person name="Koren S."/>
            <person name="Sutton G."/>
            <person name="Kodira C."/>
            <person name="Winer R."/>
            <person name="Knight J.R."/>
            <person name="Mullikin J.C."/>
            <person name="Meader S.J."/>
            <person name="Ponting C.P."/>
            <person name="Lunter G."/>
            <person name="Higashino S."/>
            <person name="Hobolth A."/>
            <person name="Dutheil J."/>
            <person name="Karakoc E."/>
            <person name="Alkan C."/>
            <person name="Sajjadian S."/>
            <person name="Catacchio C.R."/>
            <person name="Ventura M."/>
            <person name="Marques-Bonet T."/>
            <person name="Eichler E.E."/>
            <person name="Andre C."/>
            <person name="Atencia R."/>
            <person name="Mugisha L."/>
            <person name="Junhold J."/>
            <person name="Patterson N."/>
            <person name="Siebauer M."/>
            <person name="Good J.M."/>
            <person name="Fischer A."/>
            <person name="Ptak S.E."/>
            <person name="Lachmann M."/>
            <person name="Symer D.E."/>
            <person name="Mailund T."/>
            <person name="Schierup M.H."/>
            <person name="Andres A.M."/>
            <person name="Kelso J."/>
            <person name="Paabo S."/>
        </authorList>
    </citation>
    <scope>NUCLEOTIDE SEQUENCE [LARGE SCALE GENOMIC DNA]</scope>
</reference>
<dbReference type="Ensembl" id="ENSPPAT00000040246.1">
    <property type="protein sequence ID" value="ENSPPAP00000017538.1"/>
    <property type="gene ID" value="ENSPPAG00000031824.1"/>
</dbReference>
<dbReference type="FunFam" id="2.30.29.30:FF:000155">
    <property type="entry name" value="1-phosphatidylinositol 4,5-bisphosphate phosphodiesterase gamma"/>
    <property type="match status" value="1"/>
</dbReference>
<evidence type="ECO:0000256" key="15">
    <source>
        <dbReference type="ARBA" id="ARBA00023224"/>
    </source>
</evidence>
<dbReference type="InterPro" id="IPR016279">
    <property type="entry name" value="PLC-gamma"/>
</dbReference>
<dbReference type="InterPro" id="IPR056586">
    <property type="entry name" value="EF-hand_PLCG1"/>
</dbReference>
<keyword evidence="10" id="KW-0832">Ubl conjugation</keyword>
<evidence type="ECO:0000256" key="22">
    <source>
        <dbReference type="PROSITE-ProRule" id="PRU00191"/>
    </source>
</evidence>
<dbReference type="OMA" id="CMLERGT"/>
<keyword evidence="4 23" id="KW-0728">SH3 domain</keyword>
<dbReference type="Gene3D" id="2.60.40.150">
    <property type="entry name" value="C2 domain"/>
    <property type="match status" value="1"/>
</dbReference>
<dbReference type="InterPro" id="IPR001711">
    <property type="entry name" value="PLipase_C_Pinositol-sp_Y"/>
</dbReference>
<keyword evidence="16" id="KW-0966">Cell projection</keyword>
<evidence type="ECO:0000256" key="11">
    <source>
        <dbReference type="ARBA" id="ARBA00022963"/>
    </source>
</evidence>
<comment type="cofactor">
    <cofactor evidence="1">
        <name>Ca(2+)</name>
        <dbReference type="ChEBI" id="CHEBI:29108"/>
    </cofactor>
</comment>
<dbReference type="InterPro" id="IPR002048">
    <property type="entry name" value="EF_hand_dom"/>
</dbReference>
<evidence type="ECO:0000256" key="14">
    <source>
        <dbReference type="ARBA" id="ARBA00023098"/>
    </source>
</evidence>
<reference evidence="31" key="2">
    <citation type="submission" date="2025-08" db="UniProtKB">
        <authorList>
            <consortium name="Ensembl"/>
        </authorList>
    </citation>
    <scope>IDENTIFICATION</scope>
</reference>
<dbReference type="SMART" id="SM00149">
    <property type="entry name" value="PLCYc"/>
    <property type="match status" value="1"/>
</dbReference>
<keyword evidence="5" id="KW-0597">Phosphoprotein</keyword>
<evidence type="ECO:0000256" key="5">
    <source>
        <dbReference type="ARBA" id="ARBA00022553"/>
    </source>
</evidence>
<evidence type="ECO:0000313" key="32">
    <source>
        <dbReference type="Proteomes" id="UP000240080"/>
    </source>
</evidence>
<dbReference type="PROSITE" id="PS50001">
    <property type="entry name" value="SH2"/>
    <property type="match status" value="2"/>
</dbReference>
<dbReference type="FunFam" id="3.20.20.190:FF:000004">
    <property type="entry name" value="1-phosphatidylinositol 4,5-bisphosphate phosphodiesterase gamma"/>
    <property type="match status" value="1"/>
</dbReference>
<dbReference type="InterPro" id="IPR035724">
    <property type="entry name" value="PLCgamma1_SH3"/>
</dbReference>
<dbReference type="SUPFAM" id="SSF55550">
    <property type="entry name" value="SH2 domain"/>
    <property type="match status" value="2"/>
</dbReference>
<gene>
    <name evidence="31" type="primary">PLCG1</name>
</gene>
<dbReference type="SMART" id="SM00239">
    <property type="entry name" value="C2"/>
    <property type="match status" value="1"/>
</dbReference>
<dbReference type="EC" id="3.1.4.11" evidence="20"/>
<dbReference type="SUPFAM" id="SSF50044">
    <property type="entry name" value="SH3-domain"/>
    <property type="match status" value="1"/>
</dbReference>
<dbReference type="PRINTS" id="PR00452">
    <property type="entry name" value="SH3DOMAIN"/>
</dbReference>
<dbReference type="InterPro" id="IPR057061">
    <property type="entry name" value="PLCG_EF-hand_2"/>
</dbReference>
<dbReference type="InterPro" id="IPR001452">
    <property type="entry name" value="SH3_domain"/>
</dbReference>
<evidence type="ECO:0000259" key="27">
    <source>
        <dbReference type="PROSITE" id="PS50003"/>
    </source>
</evidence>
<dbReference type="SUPFAM" id="SSF49562">
    <property type="entry name" value="C2 domain (Calcium/lipid-binding domain, CaLB)"/>
    <property type="match status" value="1"/>
</dbReference>
<dbReference type="Pfam" id="PF23583">
    <property type="entry name" value="EF_HAND_2_PLCG"/>
    <property type="match status" value="1"/>
</dbReference>
<sequence>ASQFSFPCAHSCFFPVPPRVLIPGPLPNKHTKSQRPERKTFQVKLETRQITWSRGADKIEGAIDIREIKEIRPGKTSRDFDRYQEDPAFRPDQSHCFVILYGMEFRLKTLSLQATSEDEVNMWIKGLTWLMEDTLQAPTPLQIERWLRKQFYSVDRNREDRISAKDLKNMLSQVNYRVPNMRFLRERLTDLEQRSGDITYGQFAQLYRSLMYSAQKTVHEPPLTFSPCRAGERPELCRVSLPEFQQFLLDYQGELWAVDRLQVQEFMLSFLRDPLREIEEPYFFLDEFVTFLFSKENSVWNSQLDAVCPDTMNNPLSHYWISSSHNTYLTGDQFSSESSLEAYARCLRMGCRCIELDCWDGPDGMPVIYHGHTLTTKIKFSDVLHTIKEHAFVASEYPVILSIEDHCSIAQQRNMAQYFKKVLGDTLLTKPVEISADGLPSPNQLKRKILIKHKKLAEGSAYEEVPTSMMYSENDISNSIKNGILYLEDPVNHEWYPHYFVLTSSKIYYSEETSSDQGNEDEEEPKEVSSSTELHSNEKWFHGKLGAGRDGRHIAERLLTEYCIETGAPDGSFLVRESETFVGDYTLSFWRNGKVQHCRIHSRQDAGTPKFFLTDNLVFDSLYDLITHYQQVPLRCNEFEMRLSEPVPQTNAHESKEWYHASLTRAQAEHMLMRVPRDGAFLVRKRNEPNSYAISFRAEGKIKHCRVQQEGQTVMLGNSEFDSLVDLISYYEKHPLYRKMKLRYPINEEALEKIGTAEPDYGALYEGRNPGFYVEANPMPTFKCAVKALFDYKAQREDELTFTKSAIIQNVEKQEGGWWRGDYGGKKQLWFPSNYVEEMVNPVALEPERECLRCGVGMASVAHWSLDVAADSQEELQDWVKKIREVAQTADARLTEGKIMERRKKIALELSELVVYCRPVPFDEEKIGTERACYRDMSSFPETKAEKYVNKAKGKKFLQYNRLQLSRIYPKGQRLDSSNYDPLPMWICGSQLVALNFQTPDKPMQMNQALFMTGRHCGYVLQPSTMRDEAFDPFDKSSLRGLEPCAISIEVLGARHLPKNGRGIVCPFVEIEVAGAEYDSTKQKTEFVVDNGLNPVWPAKPFHFQISNPEFAFLRFVVYEEDMFSDQNFLAQATFPVKGLKTGYRAVPLKNNYSEDLELASLLIKIDIFPAKQENGDLSPFSGTSLRERGSDAAGQLFHGRAREGSFESRYQQPFEDFRISQEHLADHFDSRERRAPRRTRVNGDNRL</sequence>
<evidence type="ECO:0000259" key="26">
    <source>
        <dbReference type="PROSITE" id="PS50002"/>
    </source>
</evidence>
<evidence type="ECO:0000256" key="7">
    <source>
        <dbReference type="ARBA" id="ARBA00022737"/>
    </source>
</evidence>
<evidence type="ECO:0000256" key="6">
    <source>
        <dbReference type="ARBA" id="ARBA00022723"/>
    </source>
</evidence>
<dbReference type="Pfam" id="PF23329">
    <property type="entry name" value="EF_HAND_1_PLCG"/>
    <property type="match status" value="1"/>
</dbReference>
<dbReference type="GO" id="GO:0120548">
    <property type="term" value="F:phosphatidylinositol phospholipase C activity"/>
    <property type="evidence" value="ECO:0007669"/>
    <property type="project" value="RHEA"/>
</dbReference>
<dbReference type="EMBL" id="AJFE02091126">
    <property type="status" value="NOT_ANNOTATED_CDS"/>
    <property type="molecule type" value="Genomic_DNA"/>
</dbReference>
<dbReference type="Gene3D" id="3.30.505.10">
    <property type="entry name" value="SH2 domain"/>
    <property type="match status" value="2"/>
</dbReference>
<dbReference type="FunFam" id="3.20.20.190:FF:000007">
    <property type="entry name" value="1-phosphatidylinositol 4,5-bisphosphate phosphodiesterase gamma"/>
    <property type="match status" value="1"/>
</dbReference>
<dbReference type="CDD" id="cd00275">
    <property type="entry name" value="C2_PLC_like"/>
    <property type="match status" value="1"/>
</dbReference>
<evidence type="ECO:0000256" key="24">
    <source>
        <dbReference type="SAM" id="MobiDB-lite"/>
    </source>
</evidence>
<keyword evidence="8 20" id="KW-0378">Hydrolase</keyword>
<dbReference type="Pfam" id="PF00018">
    <property type="entry name" value="SH3_1"/>
    <property type="match status" value="1"/>
</dbReference>
<protein>
    <recommendedName>
        <fullName evidence="20">1-phosphatidylinositol 4,5-bisphosphate phosphodiesterase gamma</fullName>
        <ecNumber evidence="20">3.1.4.11</ecNumber>
    </recommendedName>
</protein>
<dbReference type="FunFam" id="3.30.505.10:FF:000009">
    <property type="entry name" value="1-phosphatidylinositol 4,5-bisphosphate phosphodiesterase gamma"/>
    <property type="match status" value="1"/>
</dbReference>
<dbReference type="PRINTS" id="PR00390">
    <property type="entry name" value="PHPHLIPASEC"/>
</dbReference>
<dbReference type="CDD" id="cd09932">
    <property type="entry name" value="SH2_C-SH2_PLC_gamma_like"/>
    <property type="match status" value="1"/>
</dbReference>
<dbReference type="PROSITE" id="PS50007">
    <property type="entry name" value="PIPLC_X_DOMAIN"/>
    <property type="match status" value="1"/>
</dbReference>
<dbReference type="GO" id="GO:2000353">
    <property type="term" value="P:positive regulation of endothelial cell apoptotic process"/>
    <property type="evidence" value="ECO:0007669"/>
    <property type="project" value="Ensembl"/>
</dbReference>
<dbReference type="InterPro" id="IPR035023">
    <property type="entry name" value="PLC-gamma_C-SH2"/>
</dbReference>
<comment type="catalytic activity">
    <reaction evidence="17">
        <text>a 1,2-diacyl-sn-glycero-3-phospho-(1D-myo-inositol-4,5-bisphosphate) + H2O = 1D-myo-inositol 1,4,5-trisphosphate + a 1,2-diacyl-sn-glycerol + H(+)</text>
        <dbReference type="Rhea" id="RHEA:33179"/>
        <dbReference type="ChEBI" id="CHEBI:15377"/>
        <dbReference type="ChEBI" id="CHEBI:15378"/>
        <dbReference type="ChEBI" id="CHEBI:17815"/>
        <dbReference type="ChEBI" id="CHEBI:58456"/>
        <dbReference type="ChEBI" id="CHEBI:203600"/>
        <dbReference type="EC" id="3.1.4.11"/>
    </reaction>
    <physiologicalReaction direction="left-to-right" evidence="17">
        <dbReference type="Rhea" id="RHEA:33180"/>
    </physiologicalReaction>
</comment>
<dbReference type="GO" id="GO:0043536">
    <property type="term" value="P:positive regulation of blood vessel endothelial cell migration"/>
    <property type="evidence" value="ECO:0007669"/>
    <property type="project" value="Ensembl"/>
</dbReference>
<evidence type="ECO:0000256" key="3">
    <source>
        <dbReference type="ARBA" id="ARBA00004510"/>
    </source>
</evidence>
<dbReference type="InterPro" id="IPR011992">
    <property type="entry name" value="EF-hand-dom_pair"/>
</dbReference>
<dbReference type="SUPFAM" id="SSF51695">
    <property type="entry name" value="PLC-like phosphodiesterases"/>
    <property type="match status" value="1"/>
</dbReference>
<dbReference type="AlphaFoldDB" id="A0A2R9AKC6"/>
<dbReference type="CDD" id="cd11970">
    <property type="entry name" value="SH3_PLCgamma1"/>
    <property type="match status" value="1"/>
</dbReference>
<dbReference type="GO" id="GO:0048015">
    <property type="term" value="P:phosphatidylinositol-mediated signaling"/>
    <property type="evidence" value="ECO:0007669"/>
    <property type="project" value="TreeGrafter"/>
</dbReference>
<dbReference type="SMART" id="SM00326">
    <property type="entry name" value="SH3"/>
    <property type="match status" value="1"/>
</dbReference>
<evidence type="ECO:0000259" key="28">
    <source>
        <dbReference type="PROSITE" id="PS50004"/>
    </source>
</evidence>
<dbReference type="PIRSF" id="PIRSF000952">
    <property type="entry name" value="PLC-gamma"/>
    <property type="match status" value="1"/>
</dbReference>
<feature type="domain" description="SH3" evidence="26">
    <location>
        <begin position="781"/>
        <end position="841"/>
    </location>
</feature>
<dbReference type="GO" id="GO:0016477">
    <property type="term" value="P:cell migration"/>
    <property type="evidence" value="ECO:0007669"/>
    <property type="project" value="Ensembl"/>
</dbReference>
<keyword evidence="13 22" id="KW-0727">SH2 domain</keyword>
<keyword evidence="11 20" id="KW-0442">Lipid degradation</keyword>
<dbReference type="InterPro" id="IPR017946">
    <property type="entry name" value="PLC-like_Pdiesterase_TIM-brl"/>
</dbReference>
<feature type="modified residue" description="Phosphoserine" evidence="21">
    <location>
        <position position="1179"/>
    </location>
</feature>
<evidence type="ECO:0000256" key="23">
    <source>
        <dbReference type="PROSITE-ProRule" id="PRU00192"/>
    </source>
</evidence>
<dbReference type="InterPro" id="IPR036860">
    <property type="entry name" value="SH2_dom_sf"/>
</dbReference>
<comment type="subcellular location">
    <subcellularLocation>
        <location evidence="3">Cell projection</location>
        <location evidence="3">Lamellipodium</location>
    </subcellularLocation>
    <subcellularLocation>
        <location evidence="2">Cell projection</location>
        <location evidence="2">Ruffle</location>
    </subcellularLocation>
</comment>
<evidence type="ECO:0000256" key="19">
    <source>
        <dbReference type="ARBA" id="ARBA00053042"/>
    </source>
</evidence>
<dbReference type="SUPFAM" id="SSF50729">
    <property type="entry name" value="PH domain-like"/>
    <property type="match status" value="1"/>
</dbReference>
<dbReference type="InterPro" id="IPR001849">
    <property type="entry name" value="PH_domain"/>
</dbReference>
<evidence type="ECO:0000256" key="8">
    <source>
        <dbReference type="ARBA" id="ARBA00022801"/>
    </source>
</evidence>
<dbReference type="InterPro" id="IPR018247">
    <property type="entry name" value="EF_Hand_1_Ca_BS"/>
</dbReference>
<dbReference type="PROSITE" id="PS50222">
    <property type="entry name" value="EF_HAND_2"/>
    <property type="match status" value="1"/>
</dbReference>
<name>A0A2R9AKC6_PANPA</name>
<dbReference type="Pfam" id="PF00388">
    <property type="entry name" value="PI-PLC-X"/>
    <property type="match status" value="1"/>
</dbReference>
<dbReference type="GeneTree" id="ENSGT00940000158901"/>
<dbReference type="GO" id="GO:0005829">
    <property type="term" value="C:cytosol"/>
    <property type="evidence" value="ECO:0007669"/>
    <property type="project" value="Ensembl"/>
</dbReference>
<dbReference type="GO" id="GO:0045766">
    <property type="term" value="P:positive regulation of angiogenesis"/>
    <property type="evidence" value="ECO:0007669"/>
    <property type="project" value="Ensembl"/>
</dbReference>
<feature type="region of interest" description="Disordered" evidence="24">
    <location>
        <begin position="512"/>
        <end position="534"/>
    </location>
</feature>
<dbReference type="InterPro" id="IPR000980">
    <property type="entry name" value="SH2"/>
</dbReference>
<dbReference type="GO" id="GO:0005168">
    <property type="term" value="F:neurotrophin TRKA receptor binding"/>
    <property type="evidence" value="ECO:0007669"/>
    <property type="project" value="Ensembl"/>
</dbReference>
<evidence type="ECO:0000256" key="13">
    <source>
        <dbReference type="ARBA" id="ARBA00022999"/>
    </source>
</evidence>
<dbReference type="Pfam" id="PF00017">
    <property type="entry name" value="SH2"/>
    <property type="match status" value="2"/>
</dbReference>
<feature type="domain" description="SH2" evidence="25">
    <location>
        <begin position="540"/>
        <end position="647"/>
    </location>
</feature>
<dbReference type="GO" id="GO:0071364">
    <property type="term" value="P:cellular response to epidermal growth factor stimulus"/>
    <property type="evidence" value="ECO:0007669"/>
    <property type="project" value="Ensembl"/>
</dbReference>
<feature type="domain" description="SH2" evidence="25">
    <location>
        <begin position="658"/>
        <end position="746"/>
    </location>
</feature>
<dbReference type="Pfam" id="PF00387">
    <property type="entry name" value="PI-PLC-Y"/>
    <property type="match status" value="1"/>
</dbReference>
<dbReference type="GO" id="GO:0051209">
    <property type="term" value="P:release of sequestered calcium ion into cytosol"/>
    <property type="evidence" value="ECO:0007669"/>
    <property type="project" value="TreeGrafter"/>
</dbReference>
<dbReference type="GO" id="GO:0046488">
    <property type="term" value="P:phosphatidylinositol metabolic process"/>
    <property type="evidence" value="ECO:0007669"/>
    <property type="project" value="TreeGrafter"/>
</dbReference>
<evidence type="ECO:0000256" key="17">
    <source>
        <dbReference type="ARBA" id="ARBA00023674"/>
    </source>
</evidence>
<evidence type="ECO:0000313" key="31">
    <source>
        <dbReference type="Ensembl" id="ENSPPAP00000017538.1"/>
    </source>
</evidence>
<comment type="function">
    <text evidence="19">Mediates the production of the second messenger molecules diacylglycerol (DAG) and inositol 1,4,5-trisphosphate (IP3). Plays an important role in the regulation of intracellular signaling cascades. Becomes activated in response to ligand-mediated activation of receptor-type tyrosine kinases, such as PDGFRA, PDGFRB, EGFR, FGFR1, FGFR2, FGFR3 and FGFR4. Plays a role in actin reorganization and cell migration. Guanine nucleotide exchange factor that binds the GTPase DNM1 and catalyzes the dissociation of GDP, allowing a GTP molecule to bind in its place, therefore enhancing DNM1-dependent endocytosis.</text>
</comment>
<dbReference type="GO" id="GO:0050851">
    <property type="term" value="P:antigen receptor-mediated signaling pathway"/>
    <property type="evidence" value="ECO:0007669"/>
    <property type="project" value="UniProtKB-ARBA"/>
</dbReference>
<evidence type="ECO:0000259" key="25">
    <source>
        <dbReference type="PROSITE" id="PS50001"/>
    </source>
</evidence>
<dbReference type="InterPro" id="IPR000909">
    <property type="entry name" value="PLipase_C_PInositol-sp_X_dom"/>
</dbReference>
<dbReference type="GO" id="GO:0019722">
    <property type="term" value="P:calcium-mediated signaling"/>
    <property type="evidence" value="ECO:0007669"/>
    <property type="project" value="Ensembl"/>
</dbReference>
<keyword evidence="32" id="KW-1185">Reference proteome</keyword>
<dbReference type="Pfam" id="PF00168">
    <property type="entry name" value="C2"/>
    <property type="match status" value="1"/>
</dbReference>
<evidence type="ECO:0000256" key="21">
    <source>
        <dbReference type="PIRSR" id="PIRSR000952-1"/>
    </source>
</evidence>
<feature type="domain" description="PI-PLC Y-box" evidence="29">
    <location>
        <begin position="910"/>
        <end position="1027"/>
    </location>
</feature>
<keyword evidence="14 20" id="KW-0443">Lipid metabolism</keyword>
<reference evidence="31" key="3">
    <citation type="submission" date="2025-09" db="UniProtKB">
        <authorList>
            <consortium name="Ensembl"/>
        </authorList>
    </citation>
    <scope>IDENTIFICATION</scope>
</reference>
<dbReference type="InterPro" id="IPR011993">
    <property type="entry name" value="PH-like_dom_sf"/>
</dbReference>
<keyword evidence="12" id="KW-0007">Acetylation</keyword>
<dbReference type="FunFam" id="2.60.40.150:FF:000067">
    <property type="entry name" value="1-phosphatidylinositol 4,5-bisphosphate phosphodiesterase gamma"/>
    <property type="match status" value="1"/>
</dbReference>
<feature type="domain" description="PH" evidence="27">
    <location>
        <begin position="19"/>
        <end position="132"/>
    </location>
</feature>
<dbReference type="STRING" id="9597.ENSPPAP00000017538"/>
<evidence type="ECO:0000256" key="4">
    <source>
        <dbReference type="ARBA" id="ARBA00022443"/>
    </source>
</evidence>
<dbReference type="Gene3D" id="3.20.20.190">
    <property type="entry name" value="Phosphatidylinositol (PI) phosphodiesterase"/>
    <property type="match status" value="2"/>
</dbReference>
<evidence type="ECO:0000256" key="18">
    <source>
        <dbReference type="ARBA" id="ARBA00023726"/>
    </source>
</evidence>